<evidence type="ECO:0000313" key="1">
    <source>
        <dbReference type="EMBL" id="NYE35637.1"/>
    </source>
</evidence>
<dbReference type="AlphaFoldDB" id="A0A7Y9KRR6"/>
<keyword evidence="2" id="KW-1185">Reference proteome</keyword>
<sequence length="32" mass="3700">MADFATMLRTLTEDSADDERFAFLFSRPDRAC</sequence>
<protein>
    <submittedName>
        <fullName evidence="1">Uncharacterized protein</fullName>
    </submittedName>
</protein>
<accession>A0A7Y9KRR6</accession>
<dbReference type="EMBL" id="JACCBW010000001">
    <property type="protein sequence ID" value="NYE35637.1"/>
    <property type="molecule type" value="Genomic_DNA"/>
</dbReference>
<name>A0A7Y9KRR6_9ACTN</name>
<evidence type="ECO:0000313" key="2">
    <source>
        <dbReference type="Proteomes" id="UP000549911"/>
    </source>
</evidence>
<dbReference type="Proteomes" id="UP000549911">
    <property type="component" value="Unassembled WGS sequence"/>
</dbReference>
<reference evidence="1 2" key="1">
    <citation type="submission" date="2020-07" db="EMBL/GenBank/DDBJ databases">
        <authorList>
            <person name="Partida-Martinez L."/>
            <person name="Huntemann M."/>
            <person name="Clum A."/>
            <person name="Wang J."/>
            <person name="Palaniappan K."/>
            <person name="Ritter S."/>
            <person name="Chen I.-M."/>
            <person name="Stamatis D."/>
            <person name="Reddy T."/>
            <person name="O'Malley R."/>
            <person name="Daum C."/>
            <person name="Shapiro N."/>
            <person name="Ivanova N."/>
            <person name="Kyrpides N."/>
            <person name="Woyke T."/>
        </authorList>
    </citation>
    <scope>NUCLEOTIDE SEQUENCE [LARGE SCALE GENOMIC DNA]</scope>
    <source>
        <strain evidence="1 2">AT2.17</strain>
    </source>
</reference>
<comment type="caution">
    <text evidence="1">The sequence shown here is derived from an EMBL/GenBank/DDBJ whole genome shotgun (WGS) entry which is preliminary data.</text>
</comment>
<gene>
    <name evidence="1" type="ORF">F4692_000741</name>
</gene>
<reference evidence="1 2" key="2">
    <citation type="submission" date="2020-08" db="EMBL/GenBank/DDBJ databases">
        <title>The Agave Microbiome: Exploring the role of microbial communities in plant adaptations to desert environments.</title>
        <authorList>
            <person name="Partida-Martinez L.P."/>
        </authorList>
    </citation>
    <scope>NUCLEOTIDE SEQUENCE [LARGE SCALE GENOMIC DNA]</scope>
    <source>
        <strain evidence="1 2">AT2.17</strain>
    </source>
</reference>
<organism evidence="1 2">
    <name type="scientific">Nocardioides cavernae</name>
    <dbReference type="NCBI Taxonomy" id="1921566"/>
    <lineage>
        <taxon>Bacteria</taxon>
        <taxon>Bacillati</taxon>
        <taxon>Actinomycetota</taxon>
        <taxon>Actinomycetes</taxon>
        <taxon>Propionibacteriales</taxon>
        <taxon>Nocardioidaceae</taxon>
        <taxon>Nocardioides</taxon>
    </lineage>
</organism>
<proteinExistence type="predicted"/>